<proteinExistence type="predicted"/>
<evidence type="ECO:0000256" key="1">
    <source>
        <dbReference type="SAM" id="MobiDB-lite"/>
    </source>
</evidence>
<protein>
    <submittedName>
        <fullName evidence="2">Uncharacterized protein</fullName>
    </submittedName>
</protein>
<feature type="compositionally biased region" description="Polar residues" evidence="1">
    <location>
        <begin position="338"/>
        <end position="348"/>
    </location>
</feature>
<dbReference type="AlphaFoldDB" id="A0A0T6B4R4"/>
<comment type="caution">
    <text evidence="2">The sequence shown here is derived from an EMBL/GenBank/DDBJ whole genome shotgun (WGS) entry which is preliminary data.</text>
</comment>
<feature type="compositionally biased region" description="Polar residues" evidence="1">
    <location>
        <begin position="1"/>
        <end position="20"/>
    </location>
</feature>
<accession>A0A0T6B4R4</accession>
<dbReference type="OrthoDB" id="7791530at2759"/>
<feature type="region of interest" description="Disordered" evidence="1">
    <location>
        <begin position="1"/>
        <end position="49"/>
    </location>
</feature>
<organism evidence="2 3">
    <name type="scientific">Oryctes borbonicus</name>
    <dbReference type="NCBI Taxonomy" id="1629725"/>
    <lineage>
        <taxon>Eukaryota</taxon>
        <taxon>Metazoa</taxon>
        <taxon>Ecdysozoa</taxon>
        <taxon>Arthropoda</taxon>
        <taxon>Hexapoda</taxon>
        <taxon>Insecta</taxon>
        <taxon>Pterygota</taxon>
        <taxon>Neoptera</taxon>
        <taxon>Endopterygota</taxon>
        <taxon>Coleoptera</taxon>
        <taxon>Polyphaga</taxon>
        <taxon>Scarabaeiformia</taxon>
        <taxon>Scarabaeidae</taxon>
        <taxon>Dynastinae</taxon>
        <taxon>Oryctes</taxon>
    </lineage>
</organism>
<gene>
    <name evidence="2" type="ORF">AMK59_4783</name>
</gene>
<feature type="compositionally biased region" description="Polar residues" evidence="1">
    <location>
        <begin position="38"/>
        <end position="49"/>
    </location>
</feature>
<dbReference type="Proteomes" id="UP000051574">
    <property type="component" value="Unassembled WGS sequence"/>
</dbReference>
<feature type="non-terminal residue" evidence="2">
    <location>
        <position position="439"/>
    </location>
</feature>
<evidence type="ECO:0000313" key="2">
    <source>
        <dbReference type="EMBL" id="KRT82142.1"/>
    </source>
</evidence>
<feature type="compositionally biased region" description="Low complexity" evidence="1">
    <location>
        <begin position="140"/>
        <end position="153"/>
    </location>
</feature>
<feature type="region of interest" description="Disordered" evidence="1">
    <location>
        <begin position="131"/>
        <end position="388"/>
    </location>
</feature>
<feature type="compositionally biased region" description="Low complexity" evidence="1">
    <location>
        <begin position="203"/>
        <end position="216"/>
    </location>
</feature>
<feature type="compositionally biased region" description="Gly residues" evidence="1">
    <location>
        <begin position="191"/>
        <end position="202"/>
    </location>
</feature>
<evidence type="ECO:0000313" key="3">
    <source>
        <dbReference type="Proteomes" id="UP000051574"/>
    </source>
</evidence>
<dbReference type="EMBL" id="LJIG01009907">
    <property type="protein sequence ID" value="KRT82142.1"/>
    <property type="molecule type" value="Genomic_DNA"/>
</dbReference>
<reference evidence="2 3" key="1">
    <citation type="submission" date="2015-09" db="EMBL/GenBank/DDBJ databases">
        <title>Draft genome of the scarab beetle Oryctes borbonicus.</title>
        <authorList>
            <person name="Meyer J.M."/>
            <person name="Markov G.V."/>
            <person name="Baskaran P."/>
            <person name="Herrmann M."/>
            <person name="Sommer R.J."/>
            <person name="Roedelsperger C."/>
        </authorList>
    </citation>
    <scope>NUCLEOTIDE SEQUENCE [LARGE SCALE GENOMIC DNA]</scope>
    <source>
        <strain evidence="2">OB123</strain>
        <tissue evidence="2">Whole animal</tissue>
    </source>
</reference>
<sequence length="439" mass="43953">GYPIRGQTQSQYLNYGNDNQPGKAEAESTHGGTRAVVSGTSGMGQAQSQSLPFDCRDCFAQGQGIHGLVDYSRPPVPEKVIYRPTGYQNGRPGPSQFPYTPEGGLSGPGSLETNGRVPLGPDGRPLIQNGRPVGPGGVPLGPDGRPLVQNGRPVGPGGVPLGPDGRPIGQNGRPVGPGGVPLGPDGRPIGQNGGPLGPGGVPLGPDGRPLTQNGRPVGPGGVPLGPDGRPLTQNGQPVGPGRVPLGPDGRPIIHNGRPVRPGEVPLGPDGRPLTNGGPSYGKEAEYLPGGPSGGGRFSGTFTGGYQPTAGHAGTFSGEFRGTYDHSGTGGYYQPPSEPSQSLTRPQYNGGNGYPLGTPTSGRQPGAVTNGYLPDTTGRQQPGRPGCGAVSCPPGCAPIEGNCTGEGGYPSYTPGAEYGPGAPGGPGYGPGVPGIGYRPG</sequence>
<keyword evidence="3" id="KW-1185">Reference proteome</keyword>
<feature type="region of interest" description="Disordered" evidence="1">
    <location>
        <begin position="85"/>
        <end position="105"/>
    </location>
</feature>
<name>A0A0T6B4R4_9SCAR</name>
<feature type="non-terminal residue" evidence="2">
    <location>
        <position position="1"/>
    </location>
</feature>